<dbReference type="Proteomes" id="UP000501452">
    <property type="component" value="Chromosome"/>
</dbReference>
<dbReference type="PANTHER" id="PTHR30486:SF16">
    <property type="entry name" value="TWITCHING MOTILITY PROTEIN PILT"/>
    <property type="match status" value="1"/>
</dbReference>
<dbReference type="Gene3D" id="3.30.450.90">
    <property type="match status" value="1"/>
</dbReference>
<dbReference type="InterPro" id="IPR001482">
    <property type="entry name" value="T2SS/T4SS_dom"/>
</dbReference>
<evidence type="ECO:0000313" key="4">
    <source>
        <dbReference type="EMBL" id="QIN82972.1"/>
    </source>
</evidence>
<protein>
    <submittedName>
        <fullName evidence="4">PilT/PilU family type 4a pilus ATPase</fullName>
    </submittedName>
</protein>
<feature type="region of interest" description="Disordered" evidence="2">
    <location>
        <begin position="337"/>
        <end position="373"/>
    </location>
</feature>
<dbReference type="AlphaFoldDB" id="A0A6G8Q961"/>
<dbReference type="CDD" id="cd01131">
    <property type="entry name" value="PilT"/>
    <property type="match status" value="1"/>
</dbReference>
<sequence length="373" mass="41228">MIQTGLNDYLFDAIRMGASDLHITAGLPPMVRLSGKVQALDYEPFTPNATREMVYDILSSDQRQRLENEWELDFSYTLPRTARFRVNVYFQKGAIGAAFRTIPHEIKTLGELGLPKAVEDMTERPRGLVLVTGPTGSGKSTTLASMIDRINETRSEHIMSVEDPIEFLHAHKKCIVNQREVNQDTKSFAQALKHVLRQDPDVILVGEMRDLETISLAVTAAETGHLVFGTLHTQDAPQTVDRIIDVFPSHQQSQIRTQLANALQGVITQTLVPRRGGEGRVAACEVLVPTPGVRNLIREGKNHQIYSAMQTGGKFGMQTMDAALVDLLRRNLISREEAEKRASNPEELRRLAGGSSLGANSKSSAGGYAAFRK</sequence>
<dbReference type="NCBIfam" id="TIGR01420">
    <property type="entry name" value="pilT_fam"/>
    <property type="match status" value="1"/>
</dbReference>
<proteinExistence type="inferred from homology"/>
<dbReference type="PROSITE" id="PS00662">
    <property type="entry name" value="T2SP_E"/>
    <property type="match status" value="1"/>
</dbReference>
<dbReference type="SUPFAM" id="SSF52540">
    <property type="entry name" value="P-loop containing nucleoside triphosphate hydrolases"/>
    <property type="match status" value="1"/>
</dbReference>
<dbReference type="GO" id="GO:0016887">
    <property type="term" value="F:ATP hydrolysis activity"/>
    <property type="evidence" value="ECO:0007669"/>
    <property type="project" value="InterPro"/>
</dbReference>
<dbReference type="SMART" id="SM00382">
    <property type="entry name" value="AAA"/>
    <property type="match status" value="1"/>
</dbReference>
<dbReference type="RefSeq" id="WP_166175812.1">
    <property type="nucleotide sequence ID" value="NZ_CP045119.1"/>
</dbReference>
<feature type="domain" description="Bacterial type II secretion system protein E" evidence="3">
    <location>
        <begin position="196"/>
        <end position="210"/>
    </location>
</feature>
<reference evidence="4 5" key="1">
    <citation type="submission" date="2019-10" db="EMBL/GenBank/DDBJ databases">
        <title>Rubrobacter sp nov SCSIO 52090 isolated from a deep-sea sediment in the South China Sea.</title>
        <authorList>
            <person name="Chen R.W."/>
        </authorList>
    </citation>
    <scope>NUCLEOTIDE SEQUENCE [LARGE SCALE GENOMIC DNA]</scope>
    <source>
        <strain evidence="4 5">SCSIO 52909</strain>
    </source>
</reference>
<dbReference type="Pfam" id="PF00437">
    <property type="entry name" value="T2SSE"/>
    <property type="match status" value="1"/>
</dbReference>
<dbReference type="InterPro" id="IPR027417">
    <property type="entry name" value="P-loop_NTPase"/>
</dbReference>
<dbReference type="GO" id="GO:0005524">
    <property type="term" value="F:ATP binding"/>
    <property type="evidence" value="ECO:0007669"/>
    <property type="project" value="InterPro"/>
</dbReference>
<feature type="compositionally biased region" description="Basic and acidic residues" evidence="2">
    <location>
        <begin position="337"/>
        <end position="350"/>
    </location>
</feature>
<accession>A0A6G8Q961</accession>
<dbReference type="Gene3D" id="3.40.50.300">
    <property type="entry name" value="P-loop containing nucleotide triphosphate hydrolases"/>
    <property type="match status" value="1"/>
</dbReference>
<dbReference type="PANTHER" id="PTHR30486">
    <property type="entry name" value="TWITCHING MOTILITY PROTEIN PILT"/>
    <property type="match status" value="1"/>
</dbReference>
<dbReference type="InterPro" id="IPR006321">
    <property type="entry name" value="PilT/PilU"/>
</dbReference>
<evidence type="ECO:0000256" key="1">
    <source>
        <dbReference type="ARBA" id="ARBA00006611"/>
    </source>
</evidence>
<comment type="similarity">
    <text evidence="1">Belongs to the GSP E family.</text>
</comment>
<evidence type="ECO:0000313" key="5">
    <source>
        <dbReference type="Proteomes" id="UP000501452"/>
    </source>
</evidence>
<evidence type="ECO:0000256" key="2">
    <source>
        <dbReference type="SAM" id="MobiDB-lite"/>
    </source>
</evidence>
<dbReference type="KEGG" id="rub:GBA63_10170"/>
<dbReference type="InterPro" id="IPR050921">
    <property type="entry name" value="T4SS_GSP_E_ATPase"/>
</dbReference>
<gene>
    <name evidence="4" type="ORF">GBA63_10170</name>
</gene>
<name>A0A6G8Q961_9ACTN</name>
<dbReference type="InterPro" id="IPR003593">
    <property type="entry name" value="AAA+_ATPase"/>
</dbReference>
<dbReference type="EMBL" id="CP045119">
    <property type="protein sequence ID" value="QIN82972.1"/>
    <property type="molecule type" value="Genomic_DNA"/>
</dbReference>
<keyword evidence="5" id="KW-1185">Reference proteome</keyword>
<evidence type="ECO:0000259" key="3">
    <source>
        <dbReference type="PROSITE" id="PS00662"/>
    </source>
</evidence>
<organism evidence="4 5">
    <name type="scientific">Rubrobacter tropicus</name>
    <dbReference type="NCBI Taxonomy" id="2653851"/>
    <lineage>
        <taxon>Bacteria</taxon>
        <taxon>Bacillati</taxon>
        <taxon>Actinomycetota</taxon>
        <taxon>Rubrobacteria</taxon>
        <taxon>Rubrobacterales</taxon>
        <taxon>Rubrobacteraceae</taxon>
        <taxon>Rubrobacter</taxon>
    </lineage>
</organism>